<proteinExistence type="predicted"/>
<dbReference type="GO" id="GO:0016020">
    <property type="term" value="C:membrane"/>
    <property type="evidence" value="ECO:0007669"/>
    <property type="project" value="GOC"/>
</dbReference>
<feature type="transmembrane region" description="Helical" evidence="3">
    <location>
        <begin position="37"/>
        <end position="54"/>
    </location>
</feature>
<dbReference type="HOGENOM" id="CLU_025443_6_0_10"/>
<evidence type="ECO:0000259" key="4">
    <source>
        <dbReference type="Pfam" id="PF00149"/>
    </source>
</evidence>
<dbReference type="Gene3D" id="3.60.21.10">
    <property type="match status" value="1"/>
</dbReference>
<accession>A0A069QGE4</accession>
<dbReference type="PATRIC" id="fig|1122985.7.peg.2153"/>
<name>A0A069QGE4_HOYLO</name>
<gene>
    <name evidence="5" type="ORF">HMPREF1991_02076</name>
</gene>
<dbReference type="InterPro" id="IPR004843">
    <property type="entry name" value="Calcineurin-like_PHP"/>
</dbReference>
<protein>
    <submittedName>
        <fullName evidence="5">Ser/Thr phosphatase family protein</fullName>
    </submittedName>
</protein>
<dbReference type="PANTHER" id="PTHR31302:SF31">
    <property type="entry name" value="PHOSPHODIESTERASE YAEI"/>
    <property type="match status" value="1"/>
</dbReference>
<sequence length="393" mass="44145">MISRILIPLLLAILLPDLYIERRNWKSKRKAKWPLRILRWALSLGMVVFTIMMADAKNFIPDSVEMLNIYLICLGLLVVPKFVYVGCAIIGRVFARLRHSTTNWGKAVGYLLAGICLYVFAYGWIFGANKLNVNHVEIYSPDLPEGFDGYRIVQFTDAHVGSFTGSHVHLLERAVDTIMAQQADAIVFTGDLQNVQPSELYPVRELLSRLSARDGVFSVLGNHDYSMYFNGPEAVKIANEREMITRQRQFGWDLLLNEHRVIRREADSIVIAGTENDGKAPFPSRADLPKALKGVSKSAFVVMLQHDPSAWERNILPHSHAQLTLSGHTHGGQISLFGLRPTRFSYKQDKGLYTQGQRSLFVSSGLGGVVPFRFGVPPEVVVITLRRGKVAER</sequence>
<keyword evidence="6" id="KW-1185">Reference proteome</keyword>
<dbReference type="InterPro" id="IPR029052">
    <property type="entry name" value="Metallo-depent_PP-like"/>
</dbReference>
<comment type="caution">
    <text evidence="5">The sequence shown here is derived from an EMBL/GenBank/DDBJ whole genome shotgun (WGS) entry which is preliminary data.</text>
</comment>
<dbReference type="eggNOG" id="COG1408">
    <property type="taxonomic scope" value="Bacteria"/>
</dbReference>
<keyword evidence="3" id="KW-1133">Transmembrane helix</keyword>
<feature type="domain" description="Calcineurin-like phosphoesterase" evidence="4">
    <location>
        <begin position="151"/>
        <end position="331"/>
    </location>
</feature>
<dbReference type="AlphaFoldDB" id="A0A069QGE4"/>
<organism evidence="5 6">
    <name type="scientific">Hoylesella loescheii DSM 19665 = JCM 12249 = ATCC 15930</name>
    <dbReference type="NCBI Taxonomy" id="1122985"/>
    <lineage>
        <taxon>Bacteria</taxon>
        <taxon>Pseudomonadati</taxon>
        <taxon>Bacteroidota</taxon>
        <taxon>Bacteroidia</taxon>
        <taxon>Bacteroidales</taxon>
        <taxon>Prevotellaceae</taxon>
        <taxon>Hoylesella</taxon>
    </lineage>
</organism>
<dbReference type="RefSeq" id="WP_026292537.1">
    <property type="nucleotide sequence ID" value="NZ_KB899217.1"/>
</dbReference>
<keyword evidence="3" id="KW-0812">Transmembrane</keyword>
<feature type="transmembrane region" description="Helical" evidence="3">
    <location>
        <begin position="69"/>
        <end position="95"/>
    </location>
</feature>
<evidence type="ECO:0000256" key="3">
    <source>
        <dbReference type="SAM" id="Phobius"/>
    </source>
</evidence>
<dbReference type="Pfam" id="PF00149">
    <property type="entry name" value="Metallophos"/>
    <property type="match status" value="1"/>
</dbReference>
<feature type="transmembrane region" description="Helical" evidence="3">
    <location>
        <begin position="6"/>
        <end position="25"/>
    </location>
</feature>
<dbReference type="GO" id="GO:0009245">
    <property type="term" value="P:lipid A biosynthetic process"/>
    <property type="evidence" value="ECO:0007669"/>
    <property type="project" value="TreeGrafter"/>
</dbReference>
<dbReference type="SUPFAM" id="SSF56300">
    <property type="entry name" value="Metallo-dependent phosphatases"/>
    <property type="match status" value="1"/>
</dbReference>
<dbReference type="PANTHER" id="PTHR31302">
    <property type="entry name" value="TRANSMEMBRANE PROTEIN WITH METALLOPHOSPHOESTERASE DOMAIN-RELATED"/>
    <property type="match status" value="1"/>
</dbReference>
<dbReference type="InterPro" id="IPR051158">
    <property type="entry name" value="Metallophosphoesterase_sf"/>
</dbReference>
<keyword evidence="3" id="KW-0472">Membrane</keyword>
<dbReference type="GO" id="GO:0008758">
    <property type="term" value="F:UDP-2,3-diacylglucosamine hydrolase activity"/>
    <property type="evidence" value="ECO:0007669"/>
    <property type="project" value="TreeGrafter"/>
</dbReference>
<keyword evidence="2" id="KW-0378">Hydrolase</keyword>
<evidence type="ECO:0000256" key="2">
    <source>
        <dbReference type="ARBA" id="ARBA00022801"/>
    </source>
</evidence>
<feature type="transmembrane region" description="Helical" evidence="3">
    <location>
        <begin position="107"/>
        <end position="126"/>
    </location>
</feature>
<evidence type="ECO:0000256" key="1">
    <source>
        <dbReference type="ARBA" id="ARBA00022723"/>
    </source>
</evidence>
<dbReference type="CDD" id="cd07385">
    <property type="entry name" value="MPP_YkuE_C"/>
    <property type="match status" value="1"/>
</dbReference>
<dbReference type="EMBL" id="JNGW01000089">
    <property type="protein sequence ID" value="KDR51865.1"/>
    <property type="molecule type" value="Genomic_DNA"/>
</dbReference>
<dbReference type="Proteomes" id="UP000027442">
    <property type="component" value="Unassembled WGS sequence"/>
</dbReference>
<reference evidence="5 6" key="1">
    <citation type="submission" date="2013-08" db="EMBL/GenBank/DDBJ databases">
        <authorList>
            <person name="Weinstock G."/>
            <person name="Sodergren E."/>
            <person name="Wylie T."/>
            <person name="Fulton L."/>
            <person name="Fulton R."/>
            <person name="Fronick C."/>
            <person name="O'Laughlin M."/>
            <person name="Godfrey J."/>
            <person name="Miner T."/>
            <person name="Herter B."/>
            <person name="Appelbaum E."/>
            <person name="Cordes M."/>
            <person name="Lek S."/>
            <person name="Wollam A."/>
            <person name="Pepin K.H."/>
            <person name="Palsikar V.B."/>
            <person name="Mitreva M."/>
            <person name="Wilson R.K."/>
        </authorList>
    </citation>
    <scope>NUCLEOTIDE SEQUENCE [LARGE SCALE GENOMIC DNA]</scope>
    <source>
        <strain evidence="5 6">ATCC 15930</strain>
    </source>
</reference>
<dbReference type="GO" id="GO:0046872">
    <property type="term" value="F:metal ion binding"/>
    <property type="evidence" value="ECO:0007669"/>
    <property type="project" value="UniProtKB-KW"/>
</dbReference>
<evidence type="ECO:0000313" key="5">
    <source>
        <dbReference type="EMBL" id="KDR51865.1"/>
    </source>
</evidence>
<keyword evidence="1" id="KW-0479">Metal-binding</keyword>
<evidence type="ECO:0000313" key="6">
    <source>
        <dbReference type="Proteomes" id="UP000027442"/>
    </source>
</evidence>